<reference evidence="2" key="1">
    <citation type="submission" date="2015-10" db="EMBL/GenBank/DDBJ databases">
        <authorList>
            <person name="Luecker S."/>
            <person name="Luecker S."/>
        </authorList>
    </citation>
    <scope>NUCLEOTIDE SEQUENCE [LARGE SCALE GENOMIC DNA]</scope>
</reference>
<evidence type="ECO:0000313" key="1">
    <source>
        <dbReference type="EMBL" id="CUS33495.1"/>
    </source>
</evidence>
<keyword evidence="2" id="KW-1185">Reference proteome</keyword>
<dbReference type="AlphaFoldDB" id="A0A0S4L714"/>
<organism evidence="1 2">
    <name type="scientific">Candidatus Nitrospira nitrificans</name>
    <dbReference type="NCBI Taxonomy" id="1742973"/>
    <lineage>
        <taxon>Bacteria</taxon>
        <taxon>Pseudomonadati</taxon>
        <taxon>Nitrospirota</taxon>
        <taxon>Nitrospiria</taxon>
        <taxon>Nitrospirales</taxon>
        <taxon>Nitrospiraceae</taxon>
        <taxon>Nitrospira</taxon>
    </lineage>
</organism>
<protein>
    <submittedName>
        <fullName evidence="1">Uncharacterized protein</fullName>
    </submittedName>
</protein>
<dbReference type="Proteomes" id="UP000198736">
    <property type="component" value="Unassembled WGS sequence"/>
</dbReference>
<gene>
    <name evidence="1" type="ORF">COMA2_130092</name>
</gene>
<evidence type="ECO:0000313" key="2">
    <source>
        <dbReference type="Proteomes" id="UP000198736"/>
    </source>
</evidence>
<accession>A0A0S4L714</accession>
<proteinExistence type="predicted"/>
<dbReference type="EMBL" id="CZPZ01000005">
    <property type="protein sequence ID" value="CUS33495.1"/>
    <property type="molecule type" value="Genomic_DNA"/>
</dbReference>
<name>A0A0S4L714_9BACT</name>
<sequence length="61" mass="7072">MGWFSLVLLRMVGRCRTATIDHHGLHLKKSSGDRFERARGMITFWHSFALWNTGEQEPVSL</sequence>